<evidence type="ECO:0000313" key="6">
    <source>
        <dbReference type="EMBL" id="CPA27040.1"/>
    </source>
</evidence>
<evidence type="ECO:0000256" key="1">
    <source>
        <dbReference type="SAM" id="MobiDB-lite"/>
    </source>
</evidence>
<dbReference type="Proteomes" id="UP000048289">
    <property type="component" value="Unassembled WGS sequence"/>
</dbReference>
<dbReference type="EMBL" id="CNFU01000765">
    <property type="protein sequence ID" value="CKS47107.1"/>
    <property type="molecule type" value="Genomic_DNA"/>
</dbReference>
<reference evidence="6" key="3">
    <citation type="submission" date="2015-03" db="EMBL/GenBank/DDBJ databases">
        <authorList>
            <consortium name="Pathogen Informatics"/>
            <person name="Murphy D."/>
        </authorList>
    </citation>
    <scope>NUCLEOTIDE SEQUENCE</scope>
    <source>
        <strain evidence="6">N09902308</strain>
    </source>
</reference>
<dbReference type="Proteomes" id="UP000039021">
    <property type="component" value="Unassembled WGS sequence"/>
</dbReference>
<dbReference type="EMBL" id="CFOE01000100">
    <property type="protein sequence ID" value="CFE38715.1"/>
    <property type="molecule type" value="Genomic_DNA"/>
</dbReference>
<protein>
    <submittedName>
        <fullName evidence="5">Uncharacterized protein</fullName>
    </submittedName>
</protein>
<gene>
    <name evidence="2" type="ORF">ERS007681_01104</name>
    <name evidence="5" type="ORF">ERS007703_03456</name>
    <name evidence="6" type="ORF">ERS007739_04480</name>
    <name evidence="4" type="ORF">ERS027646_02608</name>
    <name evidence="3" type="ORF">ERS027661_03119</name>
</gene>
<evidence type="ECO:0000313" key="5">
    <source>
        <dbReference type="EMBL" id="COW34843.1"/>
    </source>
</evidence>
<evidence type="ECO:0000313" key="4">
    <source>
        <dbReference type="EMBL" id="CKS87495.1"/>
    </source>
</evidence>
<evidence type="ECO:0000313" key="11">
    <source>
        <dbReference type="Proteomes" id="UP000049023"/>
    </source>
</evidence>
<evidence type="ECO:0000313" key="2">
    <source>
        <dbReference type="EMBL" id="CFE38715.1"/>
    </source>
</evidence>
<proteinExistence type="predicted"/>
<dbReference type="Proteomes" id="UP000049023">
    <property type="component" value="Unassembled WGS sequence"/>
</dbReference>
<dbReference type="Proteomes" id="UP000048948">
    <property type="component" value="Unassembled WGS sequence"/>
</dbReference>
<dbReference type="EMBL" id="CSBK01002819">
    <property type="protein sequence ID" value="CPA27040.1"/>
    <property type="molecule type" value="Genomic_DNA"/>
</dbReference>
<dbReference type="AlphaFoldDB" id="A0A0T9YXK9"/>
<evidence type="ECO:0000313" key="8">
    <source>
        <dbReference type="Proteomes" id="UP000039021"/>
    </source>
</evidence>
<dbReference type="EMBL" id="CNGE01000501">
    <property type="protein sequence ID" value="CKS87495.1"/>
    <property type="molecule type" value="Genomic_DNA"/>
</dbReference>
<evidence type="ECO:0000313" key="3">
    <source>
        <dbReference type="EMBL" id="CKS47107.1"/>
    </source>
</evidence>
<feature type="region of interest" description="Disordered" evidence="1">
    <location>
        <begin position="1"/>
        <end position="25"/>
    </location>
</feature>
<organism evidence="5 7">
    <name type="scientific">Mycobacterium tuberculosis</name>
    <dbReference type="NCBI Taxonomy" id="1773"/>
    <lineage>
        <taxon>Bacteria</taxon>
        <taxon>Bacillati</taxon>
        <taxon>Actinomycetota</taxon>
        <taxon>Actinomycetes</taxon>
        <taxon>Mycobacteriales</taxon>
        <taxon>Mycobacteriaceae</taxon>
        <taxon>Mycobacterium</taxon>
        <taxon>Mycobacterium tuberculosis complex</taxon>
    </lineage>
</organism>
<reference evidence="7 8" key="1">
    <citation type="submission" date="2015-03" db="EMBL/GenBank/DDBJ databases">
        <authorList>
            <consortium name="Pathogen Informatics"/>
        </authorList>
    </citation>
    <scope>NUCLEOTIDE SEQUENCE [LARGE SCALE GENOMIC DNA]</scope>
    <source>
        <strain evidence="4 10">Bir 172</strain>
        <strain evidence="3 11">Bir 187</strain>
        <strain evidence="2 9">G09901357</strain>
        <strain evidence="7">K00500041</strain>
        <strain evidence="8">N09902308</strain>
    </source>
</reference>
<feature type="compositionally biased region" description="Polar residues" evidence="1">
    <location>
        <begin position="15"/>
        <end position="25"/>
    </location>
</feature>
<evidence type="ECO:0000313" key="10">
    <source>
        <dbReference type="Proteomes" id="UP000048948"/>
    </source>
</evidence>
<accession>A0A0T9YXK9</accession>
<dbReference type="Proteomes" id="UP000038802">
    <property type="component" value="Unassembled WGS sequence"/>
</dbReference>
<dbReference type="EMBL" id="CSAE01000471">
    <property type="protein sequence ID" value="COW34843.1"/>
    <property type="molecule type" value="Genomic_DNA"/>
</dbReference>
<evidence type="ECO:0000313" key="7">
    <source>
        <dbReference type="Proteomes" id="UP000038802"/>
    </source>
</evidence>
<name>A0A0T9YXK9_MYCTX</name>
<sequence>MASTTRTDPGAIDASATTGNPPSSLATCCAPRSSAFAARTWLPGTWSPSLLPTDPVVNPLELNTFDTAAASPLISVSLTTLAVVLAGV</sequence>
<reference evidence="5" key="2">
    <citation type="submission" date="2015-03" db="EMBL/GenBank/DDBJ databases">
        <authorList>
            <person name="Murphy D."/>
        </authorList>
    </citation>
    <scope>NUCLEOTIDE SEQUENCE [LARGE SCALE GENOMIC DNA]</scope>
    <source>
        <strain evidence="5">K00500041</strain>
    </source>
</reference>
<evidence type="ECO:0000313" key="9">
    <source>
        <dbReference type="Proteomes" id="UP000048289"/>
    </source>
</evidence>